<keyword evidence="4" id="KW-1133">Transmembrane helix</keyword>
<evidence type="ECO:0000259" key="5">
    <source>
        <dbReference type="PROSITE" id="PS50041"/>
    </source>
</evidence>
<dbReference type="GO" id="GO:0030246">
    <property type="term" value="F:carbohydrate binding"/>
    <property type="evidence" value="ECO:0007669"/>
    <property type="project" value="UniProtKB-KW"/>
</dbReference>
<dbReference type="InterPro" id="IPR033989">
    <property type="entry name" value="CD209-like_CTLD"/>
</dbReference>
<accession>A0A7J8FGG7</accession>
<keyword evidence="7" id="KW-1185">Reference proteome</keyword>
<dbReference type="EMBL" id="JACASE010000007">
    <property type="protein sequence ID" value="KAF6446282.1"/>
    <property type="molecule type" value="Genomic_DNA"/>
</dbReference>
<protein>
    <submittedName>
        <fullName evidence="6">C-type lectin domain family 4 member F</fullName>
    </submittedName>
</protein>
<dbReference type="InterPro" id="IPR016187">
    <property type="entry name" value="CTDL_fold"/>
</dbReference>
<dbReference type="AlphaFoldDB" id="A0A7J8FGG7"/>
<dbReference type="PROSITE" id="PS50041">
    <property type="entry name" value="C_TYPE_LECTIN_2"/>
    <property type="match status" value="1"/>
</dbReference>
<dbReference type="InterPro" id="IPR001304">
    <property type="entry name" value="C-type_lectin-like"/>
</dbReference>
<name>A0A7J8FGG7_ROUAE</name>
<keyword evidence="3" id="KW-0175">Coiled coil</keyword>
<gene>
    <name evidence="6" type="ORF">HJG63_002980</name>
</gene>
<feature type="coiled-coil region" evidence="3">
    <location>
        <begin position="176"/>
        <end position="210"/>
    </location>
</feature>
<feature type="transmembrane region" description="Helical" evidence="4">
    <location>
        <begin position="37"/>
        <end position="61"/>
    </location>
</feature>
<keyword evidence="2" id="KW-1015">Disulfide bond</keyword>
<feature type="domain" description="C-type lectin" evidence="5">
    <location>
        <begin position="253"/>
        <end position="371"/>
    </location>
</feature>
<dbReference type="Gene3D" id="3.10.100.10">
    <property type="entry name" value="Mannose-Binding Protein A, subunit A"/>
    <property type="match status" value="1"/>
</dbReference>
<dbReference type="Proteomes" id="UP000593571">
    <property type="component" value="Unassembled WGS sequence"/>
</dbReference>
<evidence type="ECO:0000313" key="6">
    <source>
        <dbReference type="EMBL" id="KAF6446282.1"/>
    </source>
</evidence>
<evidence type="ECO:0000256" key="4">
    <source>
        <dbReference type="SAM" id="Phobius"/>
    </source>
</evidence>
<evidence type="ECO:0000256" key="1">
    <source>
        <dbReference type="ARBA" id="ARBA00022734"/>
    </source>
</evidence>
<evidence type="ECO:0000256" key="2">
    <source>
        <dbReference type="ARBA" id="ARBA00023157"/>
    </source>
</evidence>
<reference evidence="6 7" key="1">
    <citation type="journal article" date="2020" name="Nature">
        <title>Six reference-quality genomes reveal evolution of bat adaptations.</title>
        <authorList>
            <person name="Jebb D."/>
            <person name="Huang Z."/>
            <person name="Pippel M."/>
            <person name="Hughes G.M."/>
            <person name="Lavrichenko K."/>
            <person name="Devanna P."/>
            <person name="Winkler S."/>
            <person name="Jermiin L.S."/>
            <person name="Skirmuntt E.C."/>
            <person name="Katzourakis A."/>
            <person name="Burkitt-Gray L."/>
            <person name="Ray D.A."/>
            <person name="Sullivan K.A.M."/>
            <person name="Roscito J.G."/>
            <person name="Kirilenko B.M."/>
            <person name="Davalos L.M."/>
            <person name="Corthals A.P."/>
            <person name="Power M.L."/>
            <person name="Jones G."/>
            <person name="Ransome R.D."/>
            <person name="Dechmann D.K.N."/>
            <person name="Locatelli A.G."/>
            <person name="Puechmaille S.J."/>
            <person name="Fedrigo O."/>
            <person name="Jarvis E.D."/>
            <person name="Hiller M."/>
            <person name="Vernes S.C."/>
            <person name="Myers E.W."/>
            <person name="Teeling E.C."/>
        </authorList>
    </citation>
    <scope>NUCLEOTIDE SEQUENCE [LARGE SCALE GENOMIC DNA]</scope>
    <source>
        <strain evidence="6">MRouAeg1</strain>
        <tissue evidence="6">Muscle</tissue>
    </source>
</reference>
<keyword evidence="1 6" id="KW-0430">Lectin</keyword>
<comment type="caution">
    <text evidence="6">The sequence shown here is derived from an EMBL/GenBank/DDBJ whole genome shotgun (WGS) entry which is preliminary data.</text>
</comment>
<proteinExistence type="predicted"/>
<dbReference type="PANTHER" id="PTHR22803">
    <property type="entry name" value="MANNOSE, PHOSPHOLIPASE, LECTIN RECEPTOR RELATED"/>
    <property type="match status" value="1"/>
</dbReference>
<dbReference type="SUPFAM" id="SSF56436">
    <property type="entry name" value="C-type lectin-like"/>
    <property type="match status" value="1"/>
</dbReference>
<sequence length="375" mass="42645">MNDDKVHFCTDNQRVSLYSPGLDSSAVAPIAPKAPRLVLVTLALVFVATVTSLMALCVVVLQRPRPASEAYAFSQGFPGDNTTEELPVEPDNPFHSGRVAELQEAIQMFKDHVENSRTWSVEIHLLTSRVDNVSSQIQMLSGHLKNTSADVQMVLNDHSKNVSREIQTLKQGMEGAAALNSKTQTLEDNLQKANAEIQRLKEDFEDTKKILTMKIQEEYSRLENLSASFASQEQLQKTKNQFLQLALQGWMVYRKNLYYFSDIKESWHMAEQFCVSHGAHLASVTSAEEQAYLVMFTSTSYHWIGLTDSGTEGTWRWVDGTPFDFAQSRGFWNRNQPDNWRHKDGQSEDCVHIQQKWNDMNCNSPYQWVCKKPIS</sequence>
<dbReference type="SMART" id="SM00034">
    <property type="entry name" value="CLECT"/>
    <property type="match status" value="1"/>
</dbReference>
<dbReference type="Gene3D" id="1.20.5.170">
    <property type="match status" value="2"/>
</dbReference>
<dbReference type="InterPro" id="IPR016186">
    <property type="entry name" value="C-type_lectin-like/link_sf"/>
</dbReference>
<dbReference type="CDD" id="cd03590">
    <property type="entry name" value="CLECT_DC-SIGN_like"/>
    <property type="match status" value="1"/>
</dbReference>
<keyword evidence="4" id="KW-0812">Transmembrane</keyword>
<dbReference type="Pfam" id="PF00059">
    <property type="entry name" value="Lectin_C"/>
    <property type="match status" value="1"/>
</dbReference>
<dbReference type="InterPro" id="IPR018378">
    <property type="entry name" value="C-type_lectin_CS"/>
</dbReference>
<evidence type="ECO:0000313" key="7">
    <source>
        <dbReference type="Proteomes" id="UP000593571"/>
    </source>
</evidence>
<dbReference type="InterPro" id="IPR050111">
    <property type="entry name" value="C-type_lectin/snaclec_domain"/>
</dbReference>
<dbReference type="PROSITE" id="PS00615">
    <property type="entry name" value="C_TYPE_LECTIN_1"/>
    <property type="match status" value="1"/>
</dbReference>
<evidence type="ECO:0000256" key="3">
    <source>
        <dbReference type="SAM" id="Coils"/>
    </source>
</evidence>
<organism evidence="6 7">
    <name type="scientific">Rousettus aegyptiacus</name>
    <name type="common">Egyptian fruit bat</name>
    <name type="synonym">Pteropus aegyptiacus</name>
    <dbReference type="NCBI Taxonomy" id="9407"/>
    <lineage>
        <taxon>Eukaryota</taxon>
        <taxon>Metazoa</taxon>
        <taxon>Chordata</taxon>
        <taxon>Craniata</taxon>
        <taxon>Vertebrata</taxon>
        <taxon>Euteleostomi</taxon>
        <taxon>Mammalia</taxon>
        <taxon>Eutheria</taxon>
        <taxon>Laurasiatheria</taxon>
        <taxon>Chiroptera</taxon>
        <taxon>Yinpterochiroptera</taxon>
        <taxon>Pteropodoidea</taxon>
        <taxon>Pteropodidae</taxon>
        <taxon>Rousettinae</taxon>
        <taxon>Rousettus</taxon>
    </lineage>
</organism>
<keyword evidence="4" id="KW-0472">Membrane</keyword>